<dbReference type="CDD" id="cd22064">
    <property type="entry name" value="WH2_WAS_WASL"/>
    <property type="match status" value="1"/>
</dbReference>
<dbReference type="STRING" id="34506.A0A090L8L2"/>
<organism evidence="3">
    <name type="scientific">Strongyloides ratti</name>
    <name type="common">Parasitic roundworm</name>
    <dbReference type="NCBI Taxonomy" id="34506"/>
    <lineage>
        <taxon>Eukaryota</taxon>
        <taxon>Metazoa</taxon>
        <taxon>Ecdysozoa</taxon>
        <taxon>Nematoda</taxon>
        <taxon>Chromadorea</taxon>
        <taxon>Rhabditida</taxon>
        <taxon>Tylenchina</taxon>
        <taxon>Panagrolaimomorpha</taxon>
        <taxon>Strongyloidoidea</taxon>
        <taxon>Strongyloididae</taxon>
        <taxon>Strongyloides</taxon>
    </lineage>
</organism>
<evidence type="ECO:0000313" key="3">
    <source>
        <dbReference type="EMBL" id="CEF66111.1"/>
    </source>
</evidence>
<feature type="compositionally biased region" description="Pro residues" evidence="1">
    <location>
        <begin position="186"/>
        <end position="195"/>
    </location>
</feature>
<feature type="compositionally biased region" description="Low complexity" evidence="1">
    <location>
        <begin position="203"/>
        <end position="214"/>
    </location>
</feature>
<dbReference type="PROSITE" id="PS51082">
    <property type="entry name" value="WH2"/>
    <property type="match status" value="1"/>
</dbReference>
<accession>A0A090L8L2</accession>
<feature type="compositionally biased region" description="Polar residues" evidence="1">
    <location>
        <begin position="155"/>
        <end position="170"/>
    </location>
</feature>
<dbReference type="OMA" id="SHALYIF"/>
<evidence type="ECO:0000256" key="1">
    <source>
        <dbReference type="SAM" id="MobiDB-lite"/>
    </source>
</evidence>
<protein>
    <submittedName>
        <fullName evidence="3 5">WH2 domain-containing protein</fullName>
    </submittedName>
</protein>
<dbReference type="Pfam" id="PF02205">
    <property type="entry name" value="WH2"/>
    <property type="match status" value="1"/>
</dbReference>
<sequence length="340" mass="36160">MPPPPPPPLAAPSNKTVPKVDRGALLSDIHKGIKLKKAVTNDRSNPLIAGKVGNNSTTNTTTNTNNGGNNVNKSNESNLSSSNIQRPIVPSGKGSNPTEQLNSMFAGGFPKKPSEMKNMLNKPVSSPPVNQALLPEVKKSNLPAPPLLKPKPGGFSNTGTLQKKNGSNASLIKEDGSSNALRARPGGPPPPPPPKKFSGQLFGTSSGTVTTSQGIPPPPVPPPTFNRPLPTTLPNSIPPQLPSKSTNDSGAVSPVRPPPPPPQRFQSMPQVSTSQLSSTSVESSNEHIELNNNSKIEKLIEVFYSRFTFTPLYELPPPPEFKNIPKEYTTYKKKIVPSKN</sequence>
<dbReference type="WBParaSite" id="SRAE_2000078100.1">
    <property type="protein sequence ID" value="SRAE_2000078100.1"/>
    <property type="gene ID" value="WBGene00260981"/>
</dbReference>
<gene>
    <name evidence="3 5 6" type="ORF">SRAE_2000078100</name>
</gene>
<dbReference type="WormBase" id="SRAE_2000078100">
    <property type="protein sequence ID" value="SRP02566"/>
    <property type="gene ID" value="WBGene00260981"/>
</dbReference>
<dbReference type="AlphaFoldDB" id="A0A090L8L2"/>
<feature type="domain" description="WH2" evidence="2">
    <location>
        <begin position="21"/>
        <end position="38"/>
    </location>
</feature>
<dbReference type="RefSeq" id="XP_024505311.1">
    <property type="nucleotide sequence ID" value="XM_024651655.1"/>
</dbReference>
<dbReference type="GO" id="GO:0003779">
    <property type="term" value="F:actin binding"/>
    <property type="evidence" value="ECO:0007669"/>
    <property type="project" value="InterPro"/>
</dbReference>
<feature type="compositionally biased region" description="Low complexity" evidence="1">
    <location>
        <begin position="264"/>
        <end position="283"/>
    </location>
</feature>
<dbReference type="CTD" id="36378475"/>
<feature type="compositionally biased region" description="Low complexity" evidence="1">
    <location>
        <begin position="53"/>
        <end position="83"/>
    </location>
</feature>
<reference evidence="5" key="2">
    <citation type="submission" date="2020-12" db="UniProtKB">
        <authorList>
            <consortium name="WormBaseParasite"/>
        </authorList>
    </citation>
    <scope>IDENTIFICATION</scope>
</reference>
<name>A0A090L8L2_STRRB</name>
<keyword evidence="4" id="KW-1185">Reference proteome</keyword>
<dbReference type="SMART" id="SM00246">
    <property type="entry name" value="WH2"/>
    <property type="match status" value="1"/>
</dbReference>
<feature type="compositionally biased region" description="Pro residues" evidence="1">
    <location>
        <begin position="215"/>
        <end position="225"/>
    </location>
</feature>
<evidence type="ECO:0000313" key="6">
    <source>
        <dbReference type="WormBase" id="SRAE_2000078100"/>
    </source>
</evidence>
<dbReference type="OrthoDB" id="5877983at2759"/>
<evidence type="ECO:0000313" key="5">
    <source>
        <dbReference type="WBParaSite" id="SRAE_2000078100.1"/>
    </source>
</evidence>
<proteinExistence type="predicted"/>
<dbReference type="GeneID" id="36378475"/>
<feature type="region of interest" description="Disordered" evidence="1">
    <location>
        <begin position="45"/>
        <end position="287"/>
    </location>
</feature>
<evidence type="ECO:0000313" key="4">
    <source>
        <dbReference type="Proteomes" id="UP000035682"/>
    </source>
</evidence>
<dbReference type="Proteomes" id="UP000035682">
    <property type="component" value="Unplaced"/>
</dbReference>
<evidence type="ECO:0000259" key="2">
    <source>
        <dbReference type="PROSITE" id="PS51082"/>
    </source>
</evidence>
<reference evidence="3 4" key="1">
    <citation type="submission" date="2014-09" db="EMBL/GenBank/DDBJ databases">
        <authorList>
            <person name="Martin A.A."/>
        </authorList>
    </citation>
    <scope>NUCLEOTIDE SEQUENCE</scope>
    <source>
        <strain evidence="4">ED321</strain>
        <strain evidence="3">ED321 Heterogonic</strain>
    </source>
</reference>
<feature type="compositionally biased region" description="Polar residues" evidence="1">
    <location>
        <begin position="93"/>
        <end position="103"/>
    </location>
</feature>
<dbReference type="EMBL" id="LN609529">
    <property type="protein sequence ID" value="CEF66111.1"/>
    <property type="molecule type" value="Genomic_DNA"/>
</dbReference>
<dbReference type="InterPro" id="IPR003124">
    <property type="entry name" value="WH2_dom"/>
</dbReference>